<dbReference type="GO" id="GO:0046655">
    <property type="term" value="P:folic acid metabolic process"/>
    <property type="evidence" value="ECO:0007669"/>
    <property type="project" value="TreeGrafter"/>
</dbReference>
<evidence type="ECO:0000256" key="3">
    <source>
        <dbReference type="ARBA" id="ARBA00012856"/>
    </source>
</evidence>
<evidence type="ECO:0000256" key="7">
    <source>
        <dbReference type="ARBA" id="ARBA00025067"/>
    </source>
</evidence>
<dbReference type="FunFam" id="3.40.430.10:FF:000001">
    <property type="entry name" value="Dihydrofolate reductase"/>
    <property type="match status" value="1"/>
</dbReference>
<dbReference type="InterPro" id="IPR001796">
    <property type="entry name" value="DHFR_dom"/>
</dbReference>
<dbReference type="PANTHER" id="PTHR48069">
    <property type="entry name" value="DIHYDROFOLATE REDUCTASE"/>
    <property type="match status" value="1"/>
</dbReference>
<evidence type="ECO:0000256" key="1">
    <source>
        <dbReference type="ARBA" id="ARBA00004903"/>
    </source>
</evidence>
<keyword evidence="5 8" id="KW-0521">NADP</keyword>
<dbReference type="CDD" id="cd00209">
    <property type="entry name" value="DHFR"/>
    <property type="match status" value="1"/>
</dbReference>
<name>A0A4Q5M0U6_9BACT</name>
<dbReference type="PRINTS" id="PR00070">
    <property type="entry name" value="DHFR"/>
</dbReference>
<dbReference type="Gene3D" id="3.40.430.10">
    <property type="entry name" value="Dihydrofolate Reductase, subunit A"/>
    <property type="match status" value="1"/>
</dbReference>
<dbReference type="GO" id="GO:0004146">
    <property type="term" value="F:dihydrofolate reductase activity"/>
    <property type="evidence" value="ECO:0007669"/>
    <property type="project" value="UniProtKB-EC"/>
</dbReference>
<evidence type="ECO:0000256" key="8">
    <source>
        <dbReference type="PIRNR" id="PIRNR000194"/>
    </source>
</evidence>
<dbReference type="Pfam" id="PF00186">
    <property type="entry name" value="DHFR_1"/>
    <property type="match status" value="1"/>
</dbReference>
<dbReference type="InterPro" id="IPR024072">
    <property type="entry name" value="DHFR-like_dom_sf"/>
</dbReference>
<dbReference type="EC" id="1.5.1.3" evidence="3 8"/>
<dbReference type="GO" id="GO:0070401">
    <property type="term" value="F:NADP+ binding"/>
    <property type="evidence" value="ECO:0007669"/>
    <property type="project" value="UniProtKB-ARBA"/>
</dbReference>
<feature type="domain" description="DHFR" evidence="9">
    <location>
        <begin position="1"/>
        <end position="163"/>
    </location>
</feature>
<dbReference type="Proteomes" id="UP000293162">
    <property type="component" value="Unassembled WGS sequence"/>
</dbReference>
<dbReference type="PROSITE" id="PS51330">
    <property type="entry name" value="DHFR_2"/>
    <property type="match status" value="1"/>
</dbReference>
<dbReference type="AlphaFoldDB" id="A0A4Q5M0U6"/>
<comment type="pathway">
    <text evidence="1 8">Cofactor biosynthesis; tetrahydrofolate biosynthesis; 5,6,7,8-tetrahydrofolate from 7,8-dihydrofolate: step 1/1.</text>
</comment>
<keyword evidence="11" id="KW-1185">Reference proteome</keyword>
<evidence type="ECO:0000256" key="4">
    <source>
        <dbReference type="ARBA" id="ARBA00022563"/>
    </source>
</evidence>
<evidence type="ECO:0000256" key="6">
    <source>
        <dbReference type="ARBA" id="ARBA00023002"/>
    </source>
</evidence>
<proteinExistence type="inferred from homology"/>
<comment type="catalytic activity">
    <reaction evidence="8">
        <text>(6S)-5,6,7,8-tetrahydrofolate + NADP(+) = 7,8-dihydrofolate + NADPH + H(+)</text>
        <dbReference type="Rhea" id="RHEA:15009"/>
        <dbReference type="ChEBI" id="CHEBI:15378"/>
        <dbReference type="ChEBI" id="CHEBI:57451"/>
        <dbReference type="ChEBI" id="CHEBI:57453"/>
        <dbReference type="ChEBI" id="CHEBI:57783"/>
        <dbReference type="ChEBI" id="CHEBI:58349"/>
        <dbReference type="EC" id="1.5.1.3"/>
    </reaction>
</comment>
<reference evidence="10 11" key="1">
    <citation type="submission" date="2019-02" db="EMBL/GenBank/DDBJ databases">
        <title>Bacterial novel species Emticicia sp. 17J42-9 isolated from soil.</title>
        <authorList>
            <person name="Jung H.-Y."/>
        </authorList>
    </citation>
    <scope>NUCLEOTIDE SEQUENCE [LARGE SCALE GENOMIC DNA]</scope>
    <source>
        <strain evidence="10 11">17J42-9</strain>
    </source>
</reference>
<evidence type="ECO:0000313" key="10">
    <source>
        <dbReference type="EMBL" id="RYU95824.1"/>
    </source>
</evidence>
<comment type="function">
    <text evidence="7 8">Key enzyme in folate metabolism. Catalyzes an essential reaction for de novo glycine and purine synthesis, and for DNA precursor synthesis.</text>
</comment>
<dbReference type="OrthoDB" id="9804315at2"/>
<sequence>MISIIVAVAENGAIGKDNRLLWRLSDDLKQFKALTSNHAVLMGRKTFESIGKPLPNRINIVITRQEKISDDASVLIADSIEKAIEIAKEVKGKEEIFIIGGGNIYEQSLAITDKIYLTEVKVNINGDTFFPKLGEDEWKEISRKSYQKNEKNDHDFDIVELVRR</sequence>
<dbReference type="GO" id="GO:0005829">
    <property type="term" value="C:cytosol"/>
    <property type="evidence" value="ECO:0007669"/>
    <property type="project" value="TreeGrafter"/>
</dbReference>
<comment type="similarity">
    <text evidence="2 8">Belongs to the dihydrofolate reductase family.</text>
</comment>
<dbReference type="EMBL" id="SEWF01000011">
    <property type="protein sequence ID" value="RYU95824.1"/>
    <property type="molecule type" value="Genomic_DNA"/>
</dbReference>
<dbReference type="InterPro" id="IPR012259">
    <property type="entry name" value="DHFR"/>
</dbReference>
<evidence type="ECO:0000313" key="11">
    <source>
        <dbReference type="Proteomes" id="UP000293162"/>
    </source>
</evidence>
<gene>
    <name evidence="10" type="ORF">EWM59_09350</name>
</gene>
<keyword evidence="4 8" id="KW-0554">One-carbon metabolism</keyword>
<dbReference type="GO" id="GO:0046452">
    <property type="term" value="P:dihydrofolate metabolic process"/>
    <property type="evidence" value="ECO:0007669"/>
    <property type="project" value="TreeGrafter"/>
</dbReference>
<evidence type="ECO:0000256" key="2">
    <source>
        <dbReference type="ARBA" id="ARBA00009539"/>
    </source>
</evidence>
<dbReference type="UniPathway" id="UPA00077">
    <property type="reaction ID" value="UER00158"/>
</dbReference>
<dbReference type="RefSeq" id="WP_130020704.1">
    <property type="nucleotide sequence ID" value="NZ_SEWF01000011.1"/>
</dbReference>
<keyword evidence="6 8" id="KW-0560">Oxidoreductase</keyword>
<evidence type="ECO:0000256" key="5">
    <source>
        <dbReference type="ARBA" id="ARBA00022857"/>
    </source>
</evidence>
<dbReference type="GO" id="GO:0046654">
    <property type="term" value="P:tetrahydrofolate biosynthetic process"/>
    <property type="evidence" value="ECO:0007669"/>
    <property type="project" value="UniProtKB-UniPathway"/>
</dbReference>
<dbReference type="PANTHER" id="PTHR48069:SF3">
    <property type="entry name" value="DIHYDROFOLATE REDUCTASE"/>
    <property type="match status" value="1"/>
</dbReference>
<comment type="caution">
    <text evidence="10">The sequence shown here is derived from an EMBL/GenBank/DDBJ whole genome shotgun (WGS) entry which is preliminary data.</text>
</comment>
<accession>A0A4Q5M0U6</accession>
<dbReference type="PIRSF" id="PIRSF000194">
    <property type="entry name" value="DHFR"/>
    <property type="match status" value="1"/>
</dbReference>
<organism evidence="10 11">
    <name type="scientific">Emticicia agri</name>
    <dbReference type="NCBI Taxonomy" id="2492393"/>
    <lineage>
        <taxon>Bacteria</taxon>
        <taxon>Pseudomonadati</taxon>
        <taxon>Bacteroidota</taxon>
        <taxon>Cytophagia</taxon>
        <taxon>Cytophagales</taxon>
        <taxon>Leadbetterellaceae</taxon>
        <taxon>Emticicia</taxon>
    </lineage>
</organism>
<protein>
    <recommendedName>
        <fullName evidence="3 8">Dihydrofolate reductase</fullName>
        <ecNumber evidence="3 8">1.5.1.3</ecNumber>
    </recommendedName>
</protein>
<dbReference type="GO" id="GO:0006730">
    <property type="term" value="P:one-carbon metabolic process"/>
    <property type="evidence" value="ECO:0007669"/>
    <property type="project" value="UniProtKB-KW"/>
</dbReference>
<evidence type="ECO:0000259" key="9">
    <source>
        <dbReference type="PROSITE" id="PS51330"/>
    </source>
</evidence>
<dbReference type="SUPFAM" id="SSF53597">
    <property type="entry name" value="Dihydrofolate reductase-like"/>
    <property type="match status" value="1"/>
</dbReference>